<feature type="compositionally biased region" description="Basic and acidic residues" evidence="14">
    <location>
        <begin position="1"/>
        <end position="11"/>
    </location>
</feature>
<feature type="region of interest" description="Disordered" evidence="14">
    <location>
        <begin position="356"/>
        <end position="375"/>
    </location>
</feature>
<dbReference type="SUPFAM" id="SSF160544">
    <property type="entry name" value="EscU C-terminal domain-like"/>
    <property type="match status" value="1"/>
</dbReference>
<feature type="transmembrane region" description="Helical" evidence="13">
    <location>
        <begin position="88"/>
        <end position="110"/>
    </location>
</feature>
<dbReference type="PATRIC" id="fig|754436.4.peg.2493"/>
<gene>
    <name evidence="13" type="primary">flhB</name>
    <name evidence="15" type="ORF">ABT58_11750</name>
</gene>
<sequence length="375" mass="42103">MSESSSQDKTEQPSQQKLRKAREEGNLPRSRELVTALLTLGAALLFGAFSHELVQMAMTVSQSSFQLSRAQAFDPNLMLTLLTDSVMVMIRVITPLLGLLMAIAVLANIIRGGWNLSGKAAQPKFSKLNPISGIKKIFSAKSVVELVKSILKVTLISVVLYYLITGNLKDIIAIQRMPLNSAMAQSVEFLMQGLLSFALALLLIALLDLPYSSWDYTKQLKMTKQEAKEEHKNTDGNPEIKGRIRQLQRQMTQRRMMNTVPQADVVITNPTHYAVALKYDLSKARAPYVIAKAVDHSALHMQAIARQHDVPVVEVPPLTRAVYYSTNEWQEIPAPLYIAVAHILTFVFQMEQYRQGRQPTKPPFPRVSIPRELRR</sequence>
<dbReference type="GO" id="GO:0009306">
    <property type="term" value="P:protein secretion"/>
    <property type="evidence" value="ECO:0007669"/>
    <property type="project" value="InterPro"/>
</dbReference>
<keyword evidence="15" id="KW-0282">Flagellum</keyword>
<evidence type="ECO:0000256" key="12">
    <source>
        <dbReference type="ARBA" id="ARBA00025078"/>
    </source>
</evidence>
<reference evidence="15 16" key="1">
    <citation type="submission" date="2015-05" db="EMBL/GenBank/DDBJ databases">
        <title>Photobacterium galathea sp. nov.</title>
        <authorList>
            <person name="Machado H."/>
            <person name="Gram L."/>
        </authorList>
    </citation>
    <scope>NUCLEOTIDE SEQUENCE [LARGE SCALE GENOMIC DNA]</scope>
    <source>
        <strain evidence="15 16">DSM 25995</strain>
    </source>
</reference>
<comment type="similarity">
    <text evidence="2 13">Belongs to the type III secretion exporter family.</text>
</comment>
<dbReference type="EMBL" id="LDOV01000021">
    <property type="protein sequence ID" value="KLV00641.1"/>
    <property type="molecule type" value="Genomic_DNA"/>
</dbReference>
<protein>
    <recommendedName>
        <fullName evidence="3 13">Flagellar biosynthetic protein FlhB</fullName>
    </recommendedName>
</protein>
<evidence type="ECO:0000256" key="3">
    <source>
        <dbReference type="ARBA" id="ARBA00021622"/>
    </source>
</evidence>
<evidence type="ECO:0000256" key="6">
    <source>
        <dbReference type="ARBA" id="ARBA00022692"/>
    </source>
</evidence>
<proteinExistence type="inferred from homology"/>
<dbReference type="PANTHER" id="PTHR30531">
    <property type="entry name" value="FLAGELLAR BIOSYNTHETIC PROTEIN FLHB"/>
    <property type="match status" value="1"/>
</dbReference>
<keyword evidence="9 13" id="KW-1133">Transmembrane helix</keyword>
<evidence type="ECO:0000256" key="10">
    <source>
        <dbReference type="ARBA" id="ARBA00023136"/>
    </source>
</evidence>
<evidence type="ECO:0000256" key="8">
    <source>
        <dbReference type="ARBA" id="ARBA00022927"/>
    </source>
</evidence>
<evidence type="ECO:0000256" key="11">
    <source>
        <dbReference type="ARBA" id="ARBA00023225"/>
    </source>
</evidence>
<dbReference type="Pfam" id="PF01312">
    <property type="entry name" value="Bac_export_2"/>
    <property type="match status" value="1"/>
</dbReference>
<organism evidence="15 16">
    <name type="scientific">Photobacterium aphoticum</name>
    <dbReference type="NCBI Taxonomy" id="754436"/>
    <lineage>
        <taxon>Bacteria</taxon>
        <taxon>Pseudomonadati</taxon>
        <taxon>Pseudomonadota</taxon>
        <taxon>Gammaproteobacteria</taxon>
        <taxon>Vibrionales</taxon>
        <taxon>Vibrionaceae</taxon>
        <taxon>Photobacterium</taxon>
    </lineage>
</organism>
<evidence type="ECO:0000256" key="5">
    <source>
        <dbReference type="ARBA" id="ARBA00022475"/>
    </source>
</evidence>
<feature type="transmembrane region" description="Helical" evidence="13">
    <location>
        <begin position="33"/>
        <end position="54"/>
    </location>
</feature>
<keyword evidence="10 13" id="KW-0472">Membrane</keyword>
<comment type="subcellular location">
    <subcellularLocation>
        <location evidence="1">Cell membrane</location>
        <topology evidence="1">Multi-pass membrane protein</topology>
    </subcellularLocation>
</comment>
<dbReference type="RefSeq" id="WP_047874596.1">
    <property type="nucleotide sequence ID" value="NZ_BMYC01000018.1"/>
</dbReference>
<keyword evidence="4 13" id="KW-0813">Transport</keyword>
<dbReference type="Gene3D" id="3.40.1690.10">
    <property type="entry name" value="secretion proteins EscU"/>
    <property type="match status" value="1"/>
</dbReference>
<dbReference type="InterPro" id="IPR006136">
    <property type="entry name" value="FlhB"/>
</dbReference>
<comment type="function">
    <text evidence="12 13">Required for formation of the rod structure in the basal body of the flagellar apparatus. Together with FliI and FliH, may constitute the export apparatus of flagellin.</text>
</comment>
<evidence type="ECO:0000313" key="15">
    <source>
        <dbReference type="EMBL" id="KLV00641.1"/>
    </source>
</evidence>
<feature type="region of interest" description="Disordered" evidence="14">
    <location>
        <begin position="1"/>
        <end position="25"/>
    </location>
</feature>
<name>A0A0J1GLZ6_9GAMM</name>
<evidence type="ECO:0000256" key="1">
    <source>
        <dbReference type="ARBA" id="ARBA00004651"/>
    </source>
</evidence>
<dbReference type="GO" id="GO:0044780">
    <property type="term" value="P:bacterial-type flagellum assembly"/>
    <property type="evidence" value="ECO:0007669"/>
    <property type="project" value="InterPro"/>
</dbReference>
<evidence type="ECO:0000256" key="13">
    <source>
        <dbReference type="RuleBase" id="RU364091"/>
    </source>
</evidence>
<keyword evidence="15" id="KW-0966">Cell projection</keyword>
<dbReference type="PRINTS" id="PR00950">
    <property type="entry name" value="TYPE3IMSPROT"/>
</dbReference>
<keyword evidence="5 13" id="KW-1003">Cell membrane</keyword>
<keyword evidence="16" id="KW-1185">Reference proteome</keyword>
<evidence type="ECO:0000256" key="2">
    <source>
        <dbReference type="ARBA" id="ARBA00010690"/>
    </source>
</evidence>
<evidence type="ECO:0000313" key="16">
    <source>
        <dbReference type="Proteomes" id="UP000036426"/>
    </source>
</evidence>
<comment type="caution">
    <text evidence="15">The sequence shown here is derived from an EMBL/GenBank/DDBJ whole genome shotgun (WGS) entry which is preliminary data.</text>
</comment>
<evidence type="ECO:0000256" key="4">
    <source>
        <dbReference type="ARBA" id="ARBA00022448"/>
    </source>
</evidence>
<dbReference type="AlphaFoldDB" id="A0A0J1GLZ6"/>
<feature type="transmembrane region" description="Helical" evidence="13">
    <location>
        <begin position="189"/>
        <end position="207"/>
    </location>
</feature>
<keyword evidence="6 13" id="KW-0812">Transmembrane</keyword>
<keyword evidence="11 13" id="KW-1006">Bacterial flagellum protein export</keyword>
<dbReference type="Proteomes" id="UP000036426">
    <property type="component" value="Unassembled WGS sequence"/>
</dbReference>
<evidence type="ECO:0000256" key="9">
    <source>
        <dbReference type="ARBA" id="ARBA00022989"/>
    </source>
</evidence>
<evidence type="ECO:0000256" key="14">
    <source>
        <dbReference type="SAM" id="MobiDB-lite"/>
    </source>
</evidence>
<feature type="transmembrane region" description="Helical" evidence="13">
    <location>
        <begin position="149"/>
        <end position="168"/>
    </location>
</feature>
<dbReference type="OrthoDB" id="9807950at2"/>
<keyword evidence="8 13" id="KW-0653">Protein transport</keyword>
<accession>A0A0J1GLZ6</accession>
<dbReference type="InterPro" id="IPR006135">
    <property type="entry name" value="T3SS_substrate_exporter"/>
</dbReference>
<keyword evidence="15" id="KW-0969">Cilium</keyword>
<dbReference type="GO" id="GO:0005886">
    <property type="term" value="C:plasma membrane"/>
    <property type="evidence" value="ECO:0007669"/>
    <property type="project" value="UniProtKB-SubCell"/>
</dbReference>
<dbReference type="InterPro" id="IPR029025">
    <property type="entry name" value="T3SS_substrate_exporter_C"/>
</dbReference>
<dbReference type="PANTHER" id="PTHR30531:SF12">
    <property type="entry name" value="FLAGELLAR BIOSYNTHETIC PROTEIN FLHB"/>
    <property type="match status" value="1"/>
</dbReference>
<dbReference type="Gene3D" id="6.10.250.2080">
    <property type="match status" value="1"/>
</dbReference>
<evidence type="ECO:0000256" key="7">
    <source>
        <dbReference type="ARBA" id="ARBA00022795"/>
    </source>
</evidence>
<dbReference type="NCBIfam" id="TIGR00328">
    <property type="entry name" value="flhB"/>
    <property type="match status" value="1"/>
</dbReference>
<keyword evidence="7 13" id="KW-1005">Bacterial flagellum biogenesis</keyword>